<feature type="compositionally biased region" description="Low complexity" evidence="1">
    <location>
        <begin position="441"/>
        <end position="456"/>
    </location>
</feature>
<keyword evidence="4" id="KW-1185">Reference proteome</keyword>
<name>A0AAV9H8A2_9PEZI</name>
<feature type="compositionally biased region" description="Basic and acidic residues" evidence="1">
    <location>
        <begin position="18"/>
        <end position="27"/>
    </location>
</feature>
<evidence type="ECO:0000313" key="4">
    <source>
        <dbReference type="Proteomes" id="UP001321749"/>
    </source>
</evidence>
<feature type="region of interest" description="Disordered" evidence="1">
    <location>
        <begin position="18"/>
        <end position="64"/>
    </location>
</feature>
<dbReference type="EMBL" id="MU865150">
    <property type="protein sequence ID" value="KAK4456933.1"/>
    <property type="molecule type" value="Genomic_DNA"/>
</dbReference>
<dbReference type="PANTHER" id="PTHR35186">
    <property type="entry name" value="ANK_REP_REGION DOMAIN-CONTAINING PROTEIN"/>
    <property type="match status" value="1"/>
</dbReference>
<feature type="domain" description="DUF7580" evidence="2">
    <location>
        <begin position="357"/>
        <end position="552"/>
    </location>
</feature>
<protein>
    <recommendedName>
        <fullName evidence="2">DUF7580 domain-containing protein</fullName>
    </recommendedName>
</protein>
<dbReference type="AlphaFoldDB" id="A0AAV9H8A2"/>
<evidence type="ECO:0000259" key="2">
    <source>
        <dbReference type="Pfam" id="PF24476"/>
    </source>
</evidence>
<proteinExistence type="predicted"/>
<dbReference type="Pfam" id="PF24476">
    <property type="entry name" value="DUF7580"/>
    <property type="match status" value="1"/>
</dbReference>
<comment type="caution">
    <text evidence="3">The sequence shown here is derived from an EMBL/GenBank/DDBJ whole genome shotgun (WGS) entry which is preliminary data.</text>
</comment>
<dbReference type="PANTHER" id="PTHR35186:SF4">
    <property type="entry name" value="PRION-INHIBITION AND PROPAGATION HELO DOMAIN-CONTAINING PROTEIN"/>
    <property type="match status" value="1"/>
</dbReference>
<evidence type="ECO:0000256" key="1">
    <source>
        <dbReference type="SAM" id="MobiDB-lite"/>
    </source>
</evidence>
<feature type="region of interest" description="Disordered" evidence="1">
    <location>
        <begin position="421"/>
        <end position="465"/>
    </location>
</feature>
<dbReference type="Proteomes" id="UP001321749">
    <property type="component" value="Unassembled WGS sequence"/>
</dbReference>
<gene>
    <name evidence="3" type="ORF">QBC42DRAFT_256808</name>
</gene>
<feature type="compositionally biased region" description="Polar residues" evidence="1">
    <location>
        <begin position="426"/>
        <end position="440"/>
    </location>
</feature>
<reference evidence="3" key="2">
    <citation type="submission" date="2023-06" db="EMBL/GenBank/DDBJ databases">
        <authorList>
            <consortium name="Lawrence Berkeley National Laboratory"/>
            <person name="Mondo S.J."/>
            <person name="Hensen N."/>
            <person name="Bonometti L."/>
            <person name="Westerberg I."/>
            <person name="Brannstrom I.O."/>
            <person name="Guillou S."/>
            <person name="Cros-Aarteil S."/>
            <person name="Calhoun S."/>
            <person name="Haridas S."/>
            <person name="Kuo A."/>
            <person name="Pangilinan J."/>
            <person name="Riley R."/>
            <person name="Labutti K."/>
            <person name="Andreopoulos B."/>
            <person name="Lipzen A."/>
            <person name="Chen C."/>
            <person name="Yanf M."/>
            <person name="Daum C."/>
            <person name="Ng V."/>
            <person name="Clum A."/>
            <person name="Steindorff A."/>
            <person name="Ohm R."/>
            <person name="Martin F."/>
            <person name="Silar P."/>
            <person name="Natvig D."/>
            <person name="Lalanne C."/>
            <person name="Gautier V."/>
            <person name="Ament-Velasquez S.L."/>
            <person name="Kruys A."/>
            <person name="Hutchinson M.I."/>
            <person name="Powell A.J."/>
            <person name="Barry K."/>
            <person name="Miller A.N."/>
            <person name="Grigoriev I.V."/>
            <person name="Debuchy R."/>
            <person name="Gladieux P."/>
            <person name="Thoren M.H."/>
            <person name="Johannesson H."/>
        </authorList>
    </citation>
    <scope>NUCLEOTIDE SEQUENCE</scope>
    <source>
        <strain evidence="3">PSN324</strain>
    </source>
</reference>
<evidence type="ECO:0000313" key="3">
    <source>
        <dbReference type="EMBL" id="KAK4456933.1"/>
    </source>
</evidence>
<sequence>MQCRALANRIKSSVERIEEQLESREESSSTTESAVNSRAPRTGTLSAFARPPRQPTGATDSVVFPPAMGTAWRRVTGSRARENDETFFKDMVKELERSNDDFGSISDDMIKTVKAIIPRDADHTTRQPAGSKRSVADINTVERYRQIRSASKTLYHTLESDWACLSHRKHLVSVSFAEENYKSTIVKFDVALLSVGEDTVMAGSGEHVQQERLWLEIEHSEPAGSRSTGPGAITSHSKRAAFSTQVEILDPKLETALTTSRRAEALSIRDQEACVAGAGAAAAASTSSGNLQPGQQQQQAQPIDLRLSVNDFCSHFMQHYQASTNSTQRECLGCLQGQYMQRFYLPPTERRHCGDVLDLASLIDWVREKNHMGRGVLDTAVAQRIASGLAMSILHFHTTPWLRETWRSTDFHLFNKGGFSKHEKLSPSSPRLQVELESQSNNKNNNNNNNIANAAASRDSDAPPPQNDLPFRFGIALLELAMCRTWEWLREEGLREFNLAEFSQDDRHVALRWCDRLDAGREYVEAARACFEWDFRSTRPVEGQSPGEEDDQILFFAKTADGIKRLNQGLMNLMQGLY</sequence>
<reference evidence="3" key="1">
    <citation type="journal article" date="2023" name="Mol. Phylogenet. Evol.">
        <title>Genome-scale phylogeny and comparative genomics of the fungal order Sordariales.</title>
        <authorList>
            <person name="Hensen N."/>
            <person name="Bonometti L."/>
            <person name="Westerberg I."/>
            <person name="Brannstrom I.O."/>
            <person name="Guillou S."/>
            <person name="Cros-Aarteil S."/>
            <person name="Calhoun S."/>
            <person name="Haridas S."/>
            <person name="Kuo A."/>
            <person name="Mondo S."/>
            <person name="Pangilinan J."/>
            <person name="Riley R."/>
            <person name="LaButti K."/>
            <person name="Andreopoulos B."/>
            <person name="Lipzen A."/>
            <person name="Chen C."/>
            <person name="Yan M."/>
            <person name="Daum C."/>
            <person name="Ng V."/>
            <person name="Clum A."/>
            <person name="Steindorff A."/>
            <person name="Ohm R.A."/>
            <person name="Martin F."/>
            <person name="Silar P."/>
            <person name="Natvig D.O."/>
            <person name="Lalanne C."/>
            <person name="Gautier V."/>
            <person name="Ament-Velasquez S.L."/>
            <person name="Kruys A."/>
            <person name="Hutchinson M.I."/>
            <person name="Powell A.J."/>
            <person name="Barry K."/>
            <person name="Miller A.N."/>
            <person name="Grigoriev I.V."/>
            <person name="Debuchy R."/>
            <person name="Gladieux P."/>
            <person name="Hiltunen Thoren M."/>
            <person name="Johannesson H."/>
        </authorList>
    </citation>
    <scope>NUCLEOTIDE SEQUENCE</scope>
    <source>
        <strain evidence="3">PSN324</strain>
    </source>
</reference>
<organism evidence="3 4">
    <name type="scientific">Cladorrhinum samala</name>
    <dbReference type="NCBI Taxonomy" id="585594"/>
    <lineage>
        <taxon>Eukaryota</taxon>
        <taxon>Fungi</taxon>
        <taxon>Dikarya</taxon>
        <taxon>Ascomycota</taxon>
        <taxon>Pezizomycotina</taxon>
        <taxon>Sordariomycetes</taxon>
        <taxon>Sordariomycetidae</taxon>
        <taxon>Sordariales</taxon>
        <taxon>Podosporaceae</taxon>
        <taxon>Cladorrhinum</taxon>
    </lineage>
</organism>
<accession>A0AAV9H8A2</accession>
<dbReference type="InterPro" id="IPR056002">
    <property type="entry name" value="DUF7580"/>
</dbReference>